<dbReference type="CDD" id="cd03278">
    <property type="entry name" value="ABC_SMC_barmotin"/>
    <property type="match status" value="1"/>
</dbReference>
<evidence type="ECO:0000256" key="4">
    <source>
        <dbReference type="ARBA" id="ARBA00023054"/>
    </source>
</evidence>
<dbReference type="OrthoDB" id="9808768at2"/>
<dbReference type="PANTHER" id="PTHR43977">
    <property type="entry name" value="STRUCTURAL MAINTENANCE OF CHROMOSOMES PROTEIN 3"/>
    <property type="match status" value="1"/>
</dbReference>
<keyword evidence="3 6" id="KW-0067">ATP-binding</keyword>
<dbReference type="Gene3D" id="3.40.50.300">
    <property type="entry name" value="P-loop containing nucleotide triphosphate hydrolases"/>
    <property type="match status" value="2"/>
</dbReference>
<dbReference type="GO" id="GO:0005737">
    <property type="term" value="C:cytoplasm"/>
    <property type="evidence" value="ECO:0007669"/>
    <property type="project" value="UniProtKB-SubCell"/>
</dbReference>
<name>A0A5D6W8F0_9FIRM</name>
<comment type="domain">
    <text evidence="6">Contains large globular domains required for ATP hydrolysis at each terminus and a third globular domain forming a flexible hinge near the middle of the molecule. These domains are separated by coiled-coil structures.</text>
</comment>
<dbReference type="InterPro" id="IPR036277">
    <property type="entry name" value="SMC_hinge_sf"/>
</dbReference>
<dbReference type="EMBL" id="VTOY01000001">
    <property type="protein sequence ID" value="TYZ24573.1"/>
    <property type="molecule type" value="Genomic_DNA"/>
</dbReference>
<dbReference type="AlphaFoldDB" id="A0A5D6W8F0"/>
<keyword evidence="9" id="KW-1185">Reference proteome</keyword>
<feature type="binding site" evidence="6">
    <location>
        <begin position="32"/>
        <end position="39"/>
    </location>
    <ligand>
        <name>ATP</name>
        <dbReference type="ChEBI" id="CHEBI:30616"/>
    </ligand>
</feature>
<comment type="function">
    <text evidence="6">Required for chromosome condensation and partitioning.</text>
</comment>
<dbReference type="Proteomes" id="UP000323646">
    <property type="component" value="Unassembled WGS sequence"/>
</dbReference>
<evidence type="ECO:0000259" key="7">
    <source>
        <dbReference type="SMART" id="SM00968"/>
    </source>
</evidence>
<dbReference type="Gene3D" id="1.20.1060.20">
    <property type="match status" value="1"/>
</dbReference>
<feature type="domain" description="SMC hinge" evidence="7">
    <location>
        <begin position="521"/>
        <end position="637"/>
    </location>
</feature>
<dbReference type="HAMAP" id="MF_01894">
    <property type="entry name" value="Smc_prok"/>
    <property type="match status" value="1"/>
</dbReference>
<dbReference type="InterPro" id="IPR003395">
    <property type="entry name" value="RecF/RecN/SMC_N"/>
</dbReference>
<comment type="subunit">
    <text evidence="6">Homodimer.</text>
</comment>
<feature type="coiled-coil region" evidence="6">
    <location>
        <begin position="903"/>
        <end position="930"/>
    </location>
</feature>
<dbReference type="GO" id="GO:0003677">
    <property type="term" value="F:DNA binding"/>
    <property type="evidence" value="ECO:0007669"/>
    <property type="project" value="UniProtKB-UniRule"/>
</dbReference>
<keyword evidence="5 6" id="KW-0238">DNA-binding</keyword>
<dbReference type="InterPro" id="IPR010935">
    <property type="entry name" value="SMC_hinge"/>
</dbReference>
<dbReference type="GO" id="GO:0005694">
    <property type="term" value="C:chromosome"/>
    <property type="evidence" value="ECO:0007669"/>
    <property type="project" value="InterPro"/>
</dbReference>
<dbReference type="GO" id="GO:0005524">
    <property type="term" value="F:ATP binding"/>
    <property type="evidence" value="ECO:0007669"/>
    <property type="project" value="UniProtKB-UniRule"/>
</dbReference>
<dbReference type="RefSeq" id="WP_149170206.1">
    <property type="nucleotide sequence ID" value="NZ_VTOY01000001.1"/>
</dbReference>
<feature type="coiled-coil region" evidence="6">
    <location>
        <begin position="471"/>
        <end position="498"/>
    </location>
</feature>
<evidence type="ECO:0000256" key="6">
    <source>
        <dbReference type="HAMAP-Rule" id="MF_01894"/>
    </source>
</evidence>
<evidence type="ECO:0000256" key="2">
    <source>
        <dbReference type="ARBA" id="ARBA00022741"/>
    </source>
</evidence>
<feature type="coiled-coil region" evidence="6">
    <location>
        <begin position="735"/>
        <end position="818"/>
    </location>
</feature>
<dbReference type="InterPro" id="IPR027417">
    <property type="entry name" value="P-loop_NTPase"/>
</dbReference>
<dbReference type="GO" id="GO:0030261">
    <property type="term" value="P:chromosome condensation"/>
    <property type="evidence" value="ECO:0007669"/>
    <property type="project" value="InterPro"/>
</dbReference>
<dbReference type="SMART" id="SM00968">
    <property type="entry name" value="SMC_hinge"/>
    <property type="match status" value="1"/>
</dbReference>
<dbReference type="GO" id="GO:0007062">
    <property type="term" value="P:sister chromatid cohesion"/>
    <property type="evidence" value="ECO:0007669"/>
    <property type="project" value="InterPro"/>
</dbReference>
<accession>A0A5D6W8F0</accession>
<proteinExistence type="inferred from homology"/>
<protein>
    <recommendedName>
        <fullName evidence="6">Chromosome partition protein Smc</fullName>
    </recommendedName>
</protein>
<evidence type="ECO:0000313" key="9">
    <source>
        <dbReference type="Proteomes" id="UP000323646"/>
    </source>
</evidence>
<feature type="coiled-coil region" evidence="6">
    <location>
        <begin position="268"/>
        <end position="344"/>
    </location>
</feature>
<comment type="similarity">
    <text evidence="6">Belongs to the SMC family.</text>
</comment>
<feature type="coiled-coil region" evidence="6">
    <location>
        <begin position="387"/>
        <end position="442"/>
    </location>
</feature>
<evidence type="ECO:0000313" key="8">
    <source>
        <dbReference type="EMBL" id="TYZ24573.1"/>
    </source>
</evidence>
<dbReference type="NCBIfam" id="TIGR02168">
    <property type="entry name" value="SMC_prok_B"/>
    <property type="match status" value="1"/>
</dbReference>
<comment type="caution">
    <text evidence="8">The sequence shown here is derived from an EMBL/GenBank/DDBJ whole genome shotgun (WGS) entry which is preliminary data.</text>
</comment>
<evidence type="ECO:0000256" key="3">
    <source>
        <dbReference type="ARBA" id="ARBA00022840"/>
    </source>
</evidence>
<dbReference type="GO" id="GO:0016887">
    <property type="term" value="F:ATP hydrolysis activity"/>
    <property type="evidence" value="ECO:0007669"/>
    <property type="project" value="InterPro"/>
</dbReference>
<dbReference type="FunFam" id="3.40.50.300:FF:000984">
    <property type="entry name" value="Chromosome partition protein Smc"/>
    <property type="match status" value="1"/>
</dbReference>
<comment type="subcellular location">
    <subcellularLocation>
        <location evidence="6">Cytoplasm</location>
    </subcellularLocation>
</comment>
<evidence type="ECO:0000256" key="5">
    <source>
        <dbReference type="ARBA" id="ARBA00023125"/>
    </source>
</evidence>
<organism evidence="8 9">
    <name type="scientific">Selenomonas ruminis</name>
    <dbReference type="NCBI Taxonomy" id="2593411"/>
    <lineage>
        <taxon>Bacteria</taxon>
        <taxon>Bacillati</taxon>
        <taxon>Bacillota</taxon>
        <taxon>Negativicutes</taxon>
        <taxon>Selenomonadales</taxon>
        <taxon>Selenomonadaceae</taxon>
        <taxon>Selenomonas</taxon>
    </lineage>
</organism>
<sequence length="1181" mass="133544">MQLKRLEAYGFKSFADKITIDFDKGITAIVGPNGSGKSNITDAIRWVLGEQNVRNLRGTKAEDIIFTGSASRKALGVAEVSLFFANDGTLPVDFREVVVTRRLYRSGESEFYINRSRCRLKDIYNLFADTGIGHDGMSIIGQNRIDDILNSRPEERRAFFEETAGITKYRNRKRESVRKLTDTENNLIRVQDIINEIENQLEPLARHAEKTRVFNELDGEYRKCKLTKLAQDYVRESQRKTDNDGKLAEARDGAVAAETRVKAVAAKKEQLGKEIIDFEQQLKEQAEKNEAIRQKIEAASTEMAQLQERQEQSDAAKARILARRQELNHEVAQAVADMAQLSEKEAQQKKDLALADSLLSQEKEKAKCIADRIREQKEVDKSASEKREKAQAALTQKQQELALIERDIENGSGDQEAREASLLEARQELERLEGLQEKLAGEISQQDEAIKARVAEQQQAQTAQREAAQKMADCQQRYNETSQQVKSAESKIQFLSRMQQDYEGFGKAAKAVLKSRENWRRGVAGAVAELIDVPRDYVTALEIALGGNLQNIVTEDTDTAKAAIAYLKRERQGRVTFLPLSTIVSRPPKDIAFSADEGVIGWASELVKTEEKFRKIVDFLLSRTLVVDTLDNGLKLAKKHNYKLRIVTKEGELLNPGGSLSGGSRQHQESSFLNRSGEIEELKEKLTRGQKLLETLVAERQAAQQAQADAGQRQNEAMEALHEANVHRAELRVSRERLAENLTSQKLTVKELEEAAEKIKATFAKIQEKRTLAARAVAAAQREFEEAEHAAEDAAIELEDLEQDADDLSEYIQKREVNRAVLEQEALRSREHLLLRTRDKERSEQSLRDNEAEEKQLVAGLEESVSRLEVIRGQNANWQNLFAEGQAAHDKIYAQRMTKLTESQQADKDAHEAARKLNQAQEHVHKLEIIETKLQLALEEWQETILSEYGLTPERAAEEALDMEPPAVHHRMKELERKIKELGPVNPNALEEYEEQQKRHDFMQGQAKDLIEAKENLEHIIADMDEAMTKQFKEAFAQIQVYFADIFVRLFGGGKAELKLLDEHDVLNTGVDILVTLPQKKRQNLSALSGGERALTVIALLFSFLRYRPSPFSVLDEIDAPLDEANVVRFGSFLREFAENTQFIVVTHRKGTMESVDTMYGVTIEDAGVSKILSVKLDDIE</sequence>
<dbReference type="GO" id="GO:0007059">
    <property type="term" value="P:chromosome segregation"/>
    <property type="evidence" value="ECO:0007669"/>
    <property type="project" value="UniProtKB-UniRule"/>
</dbReference>
<keyword evidence="4 6" id="KW-0175">Coiled coil</keyword>
<gene>
    <name evidence="6 8" type="primary">smc</name>
    <name evidence="8" type="ORF">FZ040_00555</name>
</gene>
<keyword evidence="1 6" id="KW-0963">Cytoplasm</keyword>
<dbReference type="GO" id="GO:0006260">
    <property type="term" value="P:DNA replication"/>
    <property type="evidence" value="ECO:0007669"/>
    <property type="project" value="UniProtKB-UniRule"/>
</dbReference>
<feature type="coiled-coil region" evidence="6">
    <location>
        <begin position="166"/>
        <end position="200"/>
    </location>
</feature>
<reference evidence="8 9" key="1">
    <citation type="submission" date="2019-08" db="EMBL/GenBank/DDBJ databases">
        <title>Selenomonas sp. mPRGC5 and Selenomonas sp. mPRGC8 isolated from ruminal fluid of dairy goat (Capra hircus).</title>
        <authorList>
            <person name="Poothong S."/>
            <person name="Nuengjamnong C."/>
            <person name="Tanasupawat S."/>
        </authorList>
    </citation>
    <scope>NUCLEOTIDE SEQUENCE [LARGE SCALE GENOMIC DNA]</scope>
    <source>
        <strain evidence="9">mPRGC5</strain>
    </source>
</reference>
<dbReference type="InterPro" id="IPR011890">
    <property type="entry name" value="SMC_prok"/>
</dbReference>
<dbReference type="Pfam" id="PF02463">
    <property type="entry name" value="SMC_N"/>
    <property type="match status" value="1"/>
</dbReference>
<keyword evidence="2 6" id="KW-0547">Nucleotide-binding</keyword>
<dbReference type="SUPFAM" id="SSF52540">
    <property type="entry name" value="P-loop containing nucleoside triphosphate hydrolases"/>
    <property type="match status" value="1"/>
</dbReference>
<evidence type="ECO:0000256" key="1">
    <source>
        <dbReference type="ARBA" id="ARBA00022490"/>
    </source>
</evidence>
<dbReference type="Gene3D" id="3.30.70.1620">
    <property type="match status" value="1"/>
</dbReference>
<dbReference type="PIRSF" id="PIRSF005719">
    <property type="entry name" value="SMC"/>
    <property type="match status" value="1"/>
</dbReference>
<dbReference type="Pfam" id="PF06470">
    <property type="entry name" value="SMC_hinge"/>
    <property type="match status" value="1"/>
</dbReference>
<dbReference type="SUPFAM" id="SSF75553">
    <property type="entry name" value="Smc hinge domain"/>
    <property type="match status" value="1"/>
</dbReference>
<dbReference type="InterPro" id="IPR024704">
    <property type="entry name" value="SMC"/>
</dbReference>